<dbReference type="Proteomes" id="UP000541444">
    <property type="component" value="Unassembled WGS sequence"/>
</dbReference>
<comment type="caution">
    <text evidence="3">The sequence shown here is derived from an EMBL/GenBank/DDBJ whole genome shotgun (WGS) entry which is preliminary data.</text>
</comment>
<reference evidence="3 4" key="1">
    <citation type="journal article" date="2020" name="IScience">
        <title>Genome Sequencing of the Endangered Kingdonia uniflora (Circaeasteraceae, Ranunculales) Reveals Potential Mechanisms of Evolutionary Specialization.</title>
        <authorList>
            <person name="Sun Y."/>
            <person name="Deng T."/>
            <person name="Zhang A."/>
            <person name="Moore M.J."/>
            <person name="Landis J.B."/>
            <person name="Lin N."/>
            <person name="Zhang H."/>
            <person name="Zhang X."/>
            <person name="Huang J."/>
            <person name="Zhang X."/>
            <person name="Sun H."/>
            <person name="Wang H."/>
        </authorList>
    </citation>
    <scope>NUCLEOTIDE SEQUENCE [LARGE SCALE GENOMIC DNA]</scope>
    <source>
        <strain evidence="3">TB1705</strain>
        <tissue evidence="3">Leaf</tissue>
    </source>
</reference>
<dbReference type="EMBL" id="JACGCM010000767">
    <property type="protein sequence ID" value="KAF6166956.1"/>
    <property type="molecule type" value="Genomic_DNA"/>
</dbReference>
<feature type="region of interest" description="Disordered" evidence="2">
    <location>
        <begin position="511"/>
        <end position="538"/>
    </location>
</feature>
<evidence type="ECO:0000313" key="4">
    <source>
        <dbReference type="Proteomes" id="UP000541444"/>
    </source>
</evidence>
<keyword evidence="4" id="KW-1185">Reference proteome</keyword>
<organism evidence="3 4">
    <name type="scientific">Kingdonia uniflora</name>
    <dbReference type="NCBI Taxonomy" id="39325"/>
    <lineage>
        <taxon>Eukaryota</taxon>
        <taxon>Viridiplantae</taxon>
        <taxon>Streptophyta</taxon>
        <taxon>Embryophyta</taxon>
        <taxon>Tracheophyta</taxon>
        <taxon>Spermatophyta</taxon>
        <taxon>Magnoliopsida</taxon>
        <taxon>Ranunculales</taxon>
        <taxon>Circaeasteraceae</taxon>
        <taxon>Kingdonia</taxon>
    </lineage>
</organism>
<accession>A0A7J7NIF7</accession>
<feature type="coiled-coil region" evidence="1">
    <location>
        <begin position="274"/>
        <end position="375"/>
    </location>
</feature>
<protein>
    <submittedName>
        <fullName evidence="3">Uncharacterized protein</fullName>
    </submittedName>
</protein>
<sequence length="555" mass="64113">MATILAFTDEEMVVDDGLGYPKAYGKLSRDPQLNPYTHGPPFTFTPYALQHQETSRAKDLDQLFPILDPEAKLSIKPKLYASLLWKQLNHLGNAGFDPAIFRVDSYGNVLYYHADSASPLAWDIDHWFPCSRGGLTVPSNLRVLQWQVCKRKHNKLENRAFSLLFSEGENEELNDSQTVNSHVFPQPFKEARRKLGLAPAAIVLSRREPYDASTALKSIDLNRKLRPHSPAKASMKPLGDGNESLFKSNQTPRPSISKENDNPNTNPYLAIAMARDSLRQKEEMQLEIEKIDEELDGLQQKNDTERIALQDLELVLIKRRRRAEKSRRLAEAQSSYKALLEKMIRDAMHQSVLYKEQLRLNQTAASALMARLEAQKAICDSSEQDLHRKFKHRDELEKQIKPYWDQTRKRLRVDTPQLEERDNNNRLLYLPAITPKIKGLHKELRVYLEEEQKASEAGISPTEEQHQDIKEDETCLRSNIVQDNGKEWRKPWISLENETAQNKLKRLEIQEGKKKVKSTPCSTLQSPEREQEDEEYRNLQGKGNVEKWLEMLLED</sequence>
<name>A0A7J7NIF7_9MAGN</name>
<gene>
    <name evidence="3" type="ORF">GIB67_030649</name>
</gene>
<feature type="compositionally biased region" description="Polar residues" evidence="2">
    <location>
        <begin position="245"/>
        <end position="254"/>
    </location>
</feature>
<feature type="non-terminal residue" evidence="3">
    <location>
        <position position="1"/>
    </location>
</feature>
<dbReference type="PANTHER" id="PTHR33427:SF2">
    <property type="entry name" value="TRICHOHYALIN"/>
    <property type="match status" value="1"/>
</dbReference>
<dbReference type="OrthoDB" id="608866at2759"/>
<evidence type="ECO:0000256" key="1">
    <source>
        <dbReference type="SAM" id="Coils"/>
    </source>
</evidence>
<dbReference type="AlphaFoldDB" id="A0A7J7NIF7"/>
<evidence type="ECO:0000256" key="2">
    <source>
        <dbReference type="SAM" id="MobiDB-lite"/>
    </source>
</evidence>
<evidence type="ECO:0000313" key="3">
    <source>
        <dbReference type="EMBL" id="KAF6166956.1"/>
    </source>
</evidence>
<dbReference type="PANTHER" id="PTHR33427">
    <property type="entry name" value="HNH ENDONUCLEASE"/>
    <property type="match status" value="1"/>
</dbReference>
<feature type="region of interest" description="Disordered" evidence="2">
    <location>
        <begin position="226"/>
        <end position="265"/>
    </location>
</feature>
<keyword evidence="1" id="KW-0175">Coiled coil</keyword>
<proteinExistence type="predicted"/>